<proteinExistence type="inferred from homology"/>
<comment type="cofactor">
    <cofactor evidence="1 5">
        <name>heme</name>
        <dbReference type="ChEBI" id="CHEBI:30413"/>
    </cofactor>
</comment>
<dbReference type="Proteomes" id="UP000193144">
    <property type="component" value="Unassembled WGS sequence"/>
</dbReference>
<reference evidence="7 8" key="1">
    <citation type="submission" date="2016-07" db="EMBL/GenBank/DDBJ databases">
        <title>Pervasive Adenine N6-methylation of Active Genes in Fungi.</title>
        <authorList>
            <consortium name="DOE Joint Genome Institute"/>
            <person name="Mondo S.J."/>
            <person name="Dannebaum R.O."/>
            <person name="Kuo R.C."/>
            <person name="Labutti K."/>
            <person name="Haridas S."/>
            <person name="Kuo A."/>
            <person name="Salamov A."/>
            <person name="Ahrendt S.R."/>
            <person name="Lipzen A."/>
            <person name="Sullivan W."/>
            <person name="Andreopoulos W.B."/>
            <person name="Clum A."/>
            <person name="Lindquist E."/>
            <person name="Daum C."/>
            <person name="Ramamoorthy G.K."/>
            <person name="Gryganskyi A."/>
            <person name="Culley D."/>
            <person name="Magnuson J.K."/>
            <person name="James T.Y."/>
            <person name="O'Malley M.A."/>
            <person name="Stajich J.E."/>
            <person name="Spatafora J.W."/>
            <person name="Visel A."/>
            <person name="Grigoriev I.V."/>
        </authorList>
    </citation>
    <scope>NUCLEOTIDE SEQUENCE [LARGE SCALE GENOMIC DNA]</scope>
    <source>
        <strain evidence="7 8">CBS 115471</strain>
    </source>
</reference>
<dbReference type="AlphaFoldDB" id="A0A1Y1YID9"/>
<keyword evidence="4 5" id="KW-0408">Iron</keyword>
<dbReference type="GO" id="GO:0020037">
    <property type="term" value="F:heme binding"/>
    <property type="evidence" value="ECO:0007669"/>
    <property type="project" value="InterPro"/>
</dbReference>
<keyword evidence="6" id="KW-0472">Membrane</keyword>
<evidence type="ECO:0000256" key="1">
    <source>
        <dbReference type="ARBA" id="ARBA00001971"/>
    </source>
</evidence>
<evidence type="ECO:0000256" key="6">
    <source>
        <dbReference type="SAM" id="Phobius"/>
    </source>
</evidence>
<dbReference type="InterPro" id="IPR050121">
    <property type="entry name" value="Cytochrome_P450_monoxygenase"/>
</dbReference>
<dbReference type="EMBL" id="MCFA01000227">
    <property type="protein sequence ID" value="ORX97811.1"/>
    <property type="molecule type" value="Genomic_DNA"/>
</dbReference>
<keyword evidence="3 5" id="KW-0479">Metal-binding</keyword>
<accession>A0A1Y1YID9</accession>
<dbReference type="CDD" id="cd11060">
    <property type="entry name" value="CYP57A1-like"/>
    <property type="match status" value="1"/>
</dbReference>
<organism evidence="7 8">
    <name type="scientific">Clohesyomyces aquaticus</name>
    <dbReference type="NCBI Taxonomy" id="1231657"/>
    <lineage>
        <taxon>Eukaryota</taxon>
        <taxon>Fungi</taxon>
        <taxon>Dikarya</taxon>
        <taxon>Ascomycota</taxon>
        <taxon>Pezizomycotina</taxon>
        <taxon>Dothideomycetes</taxon>
        <taxon>Pleosporomycetidae</taxon>
        <taxon>Pleosporales</taxon>
        <taxon>Lindgomycetaceae</taxon>
        <taxon>Clohesyomyces</taxon>
    </lineage>
</organism>
<evidence type="ECO:0000256" key="2">
    <source>
        <dbReference type="ARBA" id="ARBA00010617"/>
    </source>
</evidence>
<evidence type="ECO:0000256" key="3">
    <source>
        <dbReference type="ARBA" id="ARBA00022723"/>
    </source>
</evidence>
<dbReference type="InterPro" id="IPR001128">
    <property type="entry name" value="Cyt_P450"/>
</dbReference>
<comment type="caution">
    <text evidence="7">The sequence shown here is derived from an EMBL/GenBank/DDBJ whole genome shotgun (WGS) entry which is preliminary data.</text>
</comment>
<dbReference type="OrthoDB" id="3934656at2759"/>
<feature type="transmembrane region" description="Helical" evidence="6">
    <location>
        <begin position="6"/>
        <end position="25"/>
    </location>
</feature>
<evidence type="ECO:0000313" key="7">
    <source>
        <dbReference type="EMBL" id="ORX97811.1"/>
    </source>
</evidence>
<feature type="transmembrane region" description="Helical" evidence="6">
    <location>
        <begin position="201"/>
        <end position="223"/>
    </location>
</feature>
<dbReference type="PRINTS" id="PR00463">
    <property type="entry name" value="EP450I"/>
</dbReference>
<keyword evidence="8" id="KW-1185">Reference proteome</keyword>
<comment type="similarity">
    <text evidence="2">Belongs to the cytochrome P450 family.</text>
</comment>
<dbReference type="InterPro" id="IPR036396">
    <property type="entry name" value="Cyt_P450_sf"/>
</dbReference>
<evidence type="ECO:0000256" key="5">
    <source>
        <dbReference type="PIRSR" id="PIRSR602401-1"/>
    </source>
</evidence>
<dbReference type="SUPFAM" id="SSF48264">
    <property type="entry name" value="Cytochrome P450"/>
    <property type="match status" value="1"/>
</dbReference>
<keyword evidence="6" id="KW-0812">Transmembrane</keyword>
<keyword evidence="7" id="KW-0503">Monooxygenase</keyword>
<dbReference type="GO" id="GO:0016705">
    <property type="term" value="F:oxidoreductase activity, acting on paired donors, with incorporation or reduction of molecular oxygen"/>
    <property type="evidence" value="ECO:0007669"/>
    <property type="project" value="InterPro"/>
</dbReference>
<dbReference type="GO" id="GO:0004497">
    <property type="term" value="F:monooxygenase activity"/>
    <property type="evidence" value="ECO:0007669"/>
    <property type="project" value="UniProtKB-KW"/>
</dbReference>
<sequence length="503" mass="56920">MNIPLLDWWFGCAVTLLVLVLRYFLARRCLSSLRNVSGPFTASLTVCWQFYHMVIKSDYATEIVRQHRKHGTFVRIGPNEVSVSHPDAVCSVLMNQWWKSSWYRIFSFPDHTHLNLASHTDPKLRSHMWRTVGPGYTLANVSKTEPYVDECIVLLEQQLESLSKRGQAIDFDEWFAFLSLDIIGQATFSSRLGYLDAGRDIGLAISTVKVLAVYTTIMSHLVWLHDLTLGNPWLGKLGIAPNVKMVDICTPIIKARRENLSPRKDMMAEWLSIREKSPEKMKDSEIDDAALLNVVAGAEGTGGVIQALFYFLLRAPKHLERLRAELDNADANGQLSPVAQIAETQKLTFLQACIKETYRFYCPIGAGMPRVVPNGGAQICGRYFKSDTILSVNAYAIHRNPDIFGADCDTFNPERWLNISDQALMTPLWGAGYNKCAGQHLAHFEICKVAATLIRDFDFGQIHPELKWIQPQGFTCTPHGWPCWVKRRGQHPRGEVETFLVKH</sequence>
<dbReference type="InterPro" id="IPR002401">
    <property type="entry name" value="Cyt_P450_E_grp-I"/>
</dbReference>
<feature type="transmembrane region" description="Helical" evidence="6">
    <location>
        <begin position="290"/>
        <end position="313"/>
    </location>
</feature>
<feature type="binding site" description="axial binding residue" evidence="5">
    <location>
        <position position="436"/>
    </location>
    <ligand>
        <name>heme</name>
        <dbReference type="ChEBI" id="CHEBI:30413"/>
    </ligand>
    <ligandPart>
        <name>Fe</name>
        <dbReference type="ChEBI" id="CHEBI:18248"/>
    </ligandPart>
</feature>
<evidence type="ECO:0000313" key="8">
    <source>
        <dbReference type="Proteomes" id="UP000193144"/>
    </source>
</evidence>
<keyword evidence="6" id="KW-1133">Transmembrane helix</keyword>
<dbReference type="STRING" id="1231657.A0A1Y1YID9"/>
<protein>
    <submittedName>
        <fullName evidence="7">Benzoate 4-monooxygenase cytochrome P450</fullName>
    </submittedName>
</protein>
<keyword evidence="5" id="KW-0349">Heme</keyword>
<name>A0A1Y1YID9_9PLEO</name>
<dbReference type="GO" id="GO:0005506">
    <property type="term" value="F:iron ion binding"/>
    <property type="evidence" value="ECO:0007669"/>
    <property type="project" value="InterPro"/>
</dbReference>
<gene>
    <name evidence="7" type="ORF">BCR34DRAFT_496623</name>
</gene>
<evidence type="ECO:0000256" key="4">
    <source>
        <dbReference type="ARBA" id="ARBA00023004"/>
    </source>
</evidence>
<keyword evidence="7" id="KW-0560">Oxidoreductase</keyword>
<dbReference type="PANTHER" id="PTHR24305">
    <property type="entry name" value="CYTOCHROME P450"/>
    <property type="match status" value="1"/>
</dbReference>
<dbReference type="Gene3D" id="1.10.630.10">
    <property type="entry name" value="Cytochrome P450"/>
    <property type="match status" value="1"/>
</dbReference>
<dbReference type="PANTHER" id="PTHR24305:SF232">
    <property type="entry name" value="P450, PUTATIVE (EUROFUNG)-RELATED"/>
    <property type="match status" value="1"/>
</dbReference>
<dbReference type="Pfam" id="PF00067">
    <property type="entry name" value="p450"/>
    <property type="match status" value="1"/>
</dbReference>